<accession>A0A542WZP9</accession>
<feature type="domain" description="Methyltransferase type 11" evidence="1">
    <location>
        <begin position="153"/>
        <end position="245"/>
    </location>
</feature>
<dbReference type="Proteomes" id="UP000318336">
    <property type="component" value="Unassembled WGS sequence"/>
</dbReference>
<reference evidence="2 3" key="1">
    <citation type="submission" date="2019-06" db="EMBL/GenBank/DDBJ databases">
        <title>Sequencing the genomes of 1000 actinobacteria strains.</title>
        <authorList>
            <person name="Klenk H.-P."/>
        </authorList>
    </citation>
    <scope>NUCLEOTIDE SEQUENCE [LARGE SCALE GENOMIC DNA]</scope>
    <source>
        <strain evidence="2 3">DSM 24617</strain>
    </source>
</reference>
<evidence type="ECO:0000313" key="3">
    <source>
        <dbReference type="Proteomes" id="UP000318336"/>
    </source>
</evidence>
<evidence type="ECO:0000259" key="1">
    <source>
        <dbReference type="Pfam" id="PF08241"/>
    </source>
</evidence>
<dbReference type="NCBIfam" id="NF041255">
    <property type="entry name" value="mycofact_MftM"/>
    <property type="match status" value="1"/>
</dbReference>
<dbReference type="Pfam" id="PF08241">
    <property type="entry name" value="Methyltransf_11"/>
    <property type="match status" value="1"/>
</dbReference>
<dbReference type="GO" id="GO:0008757">
    <property type="term" value="F:S-adenosylmethionine-dependent methyltransferase activity"/>
    <property type="evidence" value="ECO:0007669"/>
    <property type="project" value="InterPro"/>
</dbReference>
<dbReference type="RefSeq" id="WP_142007762.1">
    <property type="nucleotide sequence ID" value="NZ_CAJTBP010000001.1"/>
</dbReference>
<dbReference type="AlphaFoldDB" id="A0A542WZP9"/>
<keyword evidence="3" id="KW-1185">Reference proteome</keyword>
<evidence type="ECO:0000313" key="2">
    <source>
        <dbReference type="EMBL" id="TQL29004.1"/>
    </source>
</evidence>
<dbReference type="Gene3D" id="3.40.50.150">
    <property type="entry name" value="Vaccinia Virus protein VP39"/>
    <property type="match status" value="1"/>
</dbReference>
<protein>
    <submittedName>
        <fullName evidence="2">Methyltransferase family protein</fullName>
    </submittedName>
</protein>
<dbReference type="InterPro" id="IPR029063">
    <property type="entry name" value="SAM-dependent_MTases_sf"/>
</dbReference>
<dbReference type="EMBL" id="VFOK01000002">
    <property type="protein sequence ID" value="TQL29004.1"/>
    <property type="molecule type" value="Genomic_DNA"/>
</dbReference>
<sequence length="298" mass="32802">MTGLGDVDLDAFRPCPGGVYRSAGVVVRRRRPSAGRRLGMTRTPTFDVSRAGDALLVEHALTAADVSDDLAGLLTQELFDPGWVRGAELFEEIFTGVVLTCADDPREAWIRFYRNTIRRLDDEIRTPTGRGSIAQFAPVHAHVTELVRGPSVLELGSCFGFQALRLAARGLDVTASDLAPGTVALLAEMSASLQVPVRTLVADASRVPLPDRCADTVLVVHLLEHVEPDVAVQVVREACRLARRRVVVAVPFDREPQEQFGHLRCLTLADVRAWGEQTDWAWTSYEHHGGWLVLDRPR</sequence>
<organism evidence="2 3">
    <name type="scientific">Barrientosiimonas humi</name>
    <dbReference type="NCBI Taxonomy" id="999931"/>
    <lineage>
        <taxon>Bacteria</taxon>
        <taxon>Bacillati</taxon>
        <taxon>Actinomycetota</taxon>
        <taxon>Actinomycetes</taxon>
        <taxon>Micrococcales</taxon>
        <taxon>Dermacoccaceae</taxon>
        <taxon>Barrientosiimonas</taxon>
    </lineage>
</organism>
<keyword evidence="2" id="KW-0808">Transferase</keyword>
<gene>
    <name evidence="2" type="ORF">FB554_3317</name>
</gene>
<dbReference type="InterPro" id="IPR013216">
    <property type="entry name" value="Methyltransf_11"/>
</dbReference>
<dbReference type="SUPFAM" id="SSF53335">
    <property type="entry name" value="S-adenosyl-L-methionine-dependent methyltransferases"/>
    <property type="match status" value="1"/>
</dbReference>
<dbReference type="GO" id="GO:0032259">
    <property type="term" value="P:methylation"/>
    <property type="evidence" value="ECO:0007669"/>
    <property type="project" value="UniProtKB-KW"/>
</dbReference>
<keyword evidence="2" id="KW-0489">Methyltransferase</keyword>
<proteinExistence type="predicted"/>
<comment type="caution">
    <text evidence="2">The sequence shown here is derived from an EMBL/GenBank/DDBJ whole genome shotgun (WGS) entry which is preliminary data.</text>
</comment>
<dbReference type="OrthoDB" id="3571292at2"/>
<name>A0A542WZP9_9MICO</name>